<name>A0A5C4J5V3_9ACTN</name>
<dbReference type="AlphaFoldDB" id="A0A5C4J5V3"/>
<evidence type="ECO:0000313" key="2">
    <source>
        <dbReference type="EMBL" id="TMQ91141.1"/>
    </source>
</evidence>
<sequence>MRVGADLRTGQIETTAEVPAAVRARALTRVQSLLRRLAEAPQELRVEALTDGRAEGPCDLLKNLRSEPGLLVPGGGEEVTSFRLTRCRPAWAPSGGRTRRDSSAAWTSPSTGSIGRCSRRSARTRGEVPEVCISANGGWGE</sequence>
<dbReference type="RefSeq" id="WP_138648993.1">
    <property type="nucleotide sequence ID" value="NZ_VCKW01000233.1"/>
</dbReference>
<organism evidence="2 3">
    <name type="scientific">Actinomadura soli</name>
    <dbReference type="NCBI Taxonomy" id="2508997"/>
    <lineage>
        <taxon>Bacteria</taxon>
        <taxon>Bacillati</taxon>
        <taxon>Actinomycetota</taxon>
        <taxon>Actinomycetes</taxon>
        <taxon>Streptosporangiales</taxon>
        <taxon>Thermomonosporaceae</taxon>
        <taxon>Actinomadura</taxon>
    </lineage>
</organism>
<evidence type="ECO:0000313" key="3">
    <source>
        <dbReference type="Proteomes" id="UP000309174"/>
    </source>
</evidence>
<dbReference type="EMBL" id="VCKW01000233">
    <property type="protein sequence ID" value="TMQ91141.1"/>
    <property type="molecule type" value="Genomic_DNA"/>
</dbReference>
<gene>
    <name evidence="2" type="ORF">ETD83_32300</name>
</gene>
<reference evidence="2 3" key="1">
    <citation type="submission" date="2019-05" db="EMBL/GenBank/DDBJ databases">
        <title>Draft genome sequence of Actinomadura sp. 14C53.</title>
        <authorList>
            <person name="Saricaoglu S."/>
            <person name="Isik K."/>
        </authorList>
    </citation>
    <scope>NUCLEOTIDE SEQUENCE [LARGE SCALE GENOMIC DNA]</scope>
    <source>
        <strain evidence="2 3">14C53</strain>
    </source>
</reference>
<keyword evidence="3" id="KW-1185">Reference proteome</keyword>
<evidence type="ECO:0000256" key="1">
    <source>
        <dbReference type="SAM" id="MobiDB-lite"/>
    </source>
</evidence>
<comment type="caution">
    <text evidence="2">The sequence shown here is derived from an EMBL/GenBank/DDBJ whole genome shotgun (WGS) entry which is preliminary data.</text>
</comment>
<protein>
    <submittedName>
        <fullName evidence="2">Uncharacterized protein</fullName>
    </submittedName>
</protein>
<feature type="region of interest" description="Disordered" evidence="1">
    <location>
        <begin position="90"/>
        <end position="126"/>
    </location>
</feature>
<dbReference type="OrthoDB" id="56224at2"/>
<dbReference type="Proteomes" id="UP000309174">
    <property type="component" value="Unassembled WGS sequence"/>
</dbReference>
<accession>A0A5C4J5V3</accession>
<proteinExistence type="predicted"/>
<feature type="compositionally biased region" description="Polar residues" evidence="1">
    <location>
        <begin position="104"/>
        <end position="113"/>
    </location>
</feature>